<dbReference type="HOGENOM" id="CLU_1749542_0_0_1"/>
<organism evidence="3 4">
    <name type="scientific">Coniosporium apollinis (strain CBS 100218)</name>
    <name type="common">Rock-inhabiting black yeast</name>
    <dbReference type="NCBI Taxonomy" id="1168221"/>
    <lineage>
        <taxon>Eukaryota</taxon>
        <taxon>Fungi</taxon>
        <taxon>Dikarya</taxon>
        <taxon>Ascomycota</taxon>
        <taxon>Pezizomycotina</taxon>
        <taxon>Dothideomycetes</taxon>
        <taxon>Dothideomycetes incertae sedis</taxon>
        <taxon>Coniosporium</taxon>
    </lineage>
</organism>
<feature type="region of interest" description="Disordered" evidence="2">
    <location>
        <begin position="37"/>
        <end position="71"/>
    </location>
</feature>
<evidence type="ECO:0000313" key="4">
    <source>
        <dbReference type="Proteomes" id="UP000016924"/>
    </source>
</evidence>
<sequence>MSQTPSRIPATHSLSTLPFHLTVKQLLDLYRAERAVTETRSDSPGEGELLESSSSSAAPTAVLAEPQDLPSTQEVNQAALFTFLALMTRADELLKKHKRLESENERLTGENMMLQVENEMITADNGILQVVNDRLREDNETVHEGNRKL</sequence>
<evidence type="ECO:0000256" key="1">
    <source>
        <dbReference type="SAM" id="Coils"/>
    </source>
</evidence>
<dbReference type="Proteomes" id="UP000016924">
    <property type="component" value="Unassembled WGS sequence"/>
</dbReference>
<dbReference type="AlphaFoldDB" id="R7Z3P8"/>
<accession>R7Z3P8</accession>
<gene>
    <name evidence="3" type="ORF">W97_07976</name>
</gene>
<dbReference type="RefSeq" id="XP_007784035.1">
    <property type="nucleotide sequence ID" value="XM_007785845.1"/>
</dbReference>
<keyword evidence="1" id="KW-0175">Coiled coil</keyword>
<dbReference type="GeneID" id="19905287"/>
<feature type="coiled-coil region" evidence="1">
    <location>
        <begin position="83"/>
        <end position="117"/>
    </location>
</feature>
<reference evidence="4" key="1">
    <citation type="submission" date="2012-06" db="EMBL/GenBank/DDBJ databases">
        <title>The genome sequence of Coniosporium apollinis CBS 100218.</title>
        <authorList>
            <consortium name="The Broad Institute Genome Sequencing Platform"/>
            <person name="Cuomo C."/>
            <person name="Gorbushina A."/>
            <person name="Noack S."/>
            <person name="Walker B."/>
            <person name="Young S.K."/>
            <person name="Zeng Q."/>
            <person name="Gargeya S."/>
            <person name="Fitzgerald M."/>
            <person name="Haas B."/>
            <person name="Abouelleil A."/>
            <person name="Alvarado L."/>
            <person name="Arachchi H.M."/>
            <person name="Berlin A.M."/>
            <person name="Chapman S.B."/>
            <person name="Goldberg J."/>
            <person name="Griggs A."/>
            <person name="Gujja S."/>
            <person name="Hansen M."/>
            <person name="Howarth C."/>
            <person name="Imamovic A."/>
            <person name="Larimer J."/>
            <person name="McCowan C."/>
            <person name="Montmayeur A."/>
            <person name="Murphy C."/>
            <person name="Neiman D."/>
            <person name="Pearson M."/>
            <person name="Priest M."/>
            <person name="Roberts A."/>
            <person name="Saif S."/>
            <person name="Shea T."/>
            <person name="Sisk P."/>
            <person name="Sykes S."/>
            <person name="Wortman J."/>
            <person name="Nusbaum C."/>
            <person name="Birren B."/>
        </authorList>
    </citation>
    <scope>NUCLEOTIDE SEQUENCE [LARGE SCALE GENOMIC DNA]</scope>
    <source>
        <strain evidence="4">CBS 100218</strain>
    </source>
</reference>
<evidence type="ECO:0000313" key="3">
    <source>
        <dbReference type="EMBL" id="EON68718.1"/>
    </source>
</evidence>
<protein>
    <submittedName>
        <fullName evidence="3">Uncharacterized protein</fullName>
    </submittedName>
</protein>
<dbReference type="EMBL" id="JH767600">
    <property type="protein sequence ID" value="EON68718.1"/>
    <property type="molecule type" value="Genomic_DNA"/>
</dbReference>
<evidence type="ECO:0000256" key="2">
    <source>
        <dbReference type="SAM" id="MobiDB-lite"/>
    </source>
</evidence>
<keyword evidence="4" id="KW-1185">Reference proteome</keyword>
<feature type="compositionally biased region" description="Low complexity" evidence="2">
    <location>
        <begin position="44"/>
        <end position="59"/>
    </location>
</feature>
<name>R7Z3P8_CONA1</name>
<proteinExistence type="predicted"/>